<dbReference type="RefSeq" id="WP_160614987.1">
    <property type="nucleotide sequence ID" value="NZ_QQQW01000005.1"/>
</dbReference>
<proteinExistence type="predicted"/>
<name>A0ABD6IFF9_MESHY</name>
<reference evidence="1 2" key="1">
    <citation type="submission" date="2018-07" db="EMBL/GenBank/DDBJ databases">
        <title>Genetic characterization of Mycoplasma hyopneumoniae, M. hyorhinis and M. flocculare isolates through whole genome sequencing analysis: comparative analysis of sequence types and putative genes involved in virulence.</title>
        <authorList>
            <person name="Fourour S."/>
            <person name="Lucas P."/>
            <person name="Touzain F."/>
            <person name="Tocqueville V."/>
            <person name="Kempf I."/>
            <person name="Marois-Crehan C."/>
        </authorList>
    </citation>
    <scope>NUCLEOTIDE SEQUENCE [LARGE SCALE GENOMIC DNA]</scope>
    <source>
        <strain evidence="1 2">MHR389</strain>
    </source>
</reference>
<organism evidence="1 2">
    <name type="scientific">Mesomycoplasma hyorhinis</name>
    <name type="common">Mycoplasma hyorhinis</name>
    <dbReference type="NCBI Taxonomy" id="2100"/>
    <lineage>
        <taxon>Bacteria</taxon>
        <taxon>Bacillati</taxon>
        <taxon>Mycoplasmatota</taxon>
        <taxon>Mycoplasmoidales</taxon>
        <taxon>Metamycoplasmataceae</taxon>
        <taxon>Mesomycoplasma</taxon>
    </lineage>
</organism>
<evidence type="ECO:0000313" key="1">
    <source>
        <dbReference type="EMBL" id="MXR43582.1"/>
    </source>
</evidence>
<gene>
    <name evidence="1" type="ORF">DR101_01270</name>
</gene>
<dbReference type="Proteomes" id="UP001193384">
    <property type="component" value="Unassembled WGS sequence"/>
</dbReference>
<sequence length="84" mass="9800">MILERKMKKIPPEAKSIFHCDSLVKKEYFKLGELQWVFTKPKIKINKIPKKRIKPWTESVQSTLLKPSKNVEITTTTITVNSSK</sequence>
<comment type="caution">
    <text evidence="1">The sequence shown here is derived from an EMBL/GenBank/DDBJ whole genome shotgun (WGS) entry which is preliminary data.</text>
</comment>
<dbReference type="EMBL" id="QQQW01000005">
    <property type="protein sequence ID" value="MXR43582.1"/>
    <property type="molecule type" value="Genomic_DNA"/>
</dbReference>
<dbReference type="AlphaFoldDB" id="A0ABD6IFF9"/>
<protein>
    <submittedName>
        <fullName evidence="1">Uncharacterized protein</fullName>
    </submittedName>
</protein>
<accession>A0ABD6IFF9</accession>
<evidence type="ECO:0000313" key="2">
    <source>
        <dbReference type="Proteomes" id="UP001193384"/>
    </source>
</evidence>